<dbReference type="GO" id="GO:0043093">
    <property type="term" value="P:FtsZ-dependent cytokinesis"/>
    <property type="evidence" value="ECO:0007669"/>
    <property type="project" value="InterPro"/>
</dbReference>
<comment type="caution">
    <text evidence="3">The sequence shown here is derived from an EMBL/GenBank/DDBJ whole genome shotgun (WGS) entry which is preliminary data.</text>
</comment>
<dbReference type="GO" id="GO:0005737">
    <property type="term" value="C:cytoplasm"/>
    <property type="evidence" value="ECO:0007669"/>
    <property type="project" value="InterPro"/>
</dbReference>
<evidence type="ECO:0000256" key="1">
    <source>
        <dbReference type="ARBA" id="ARBA00023054"/>
    </source>
</evidence>
<protein>
    <submittedName>
        <fullName evidence="3">Uncharacterized protein (TIGR02449 family)</fullName>
    </submittedName>
</protein>
<dbReference type="GO" id="GO:0090529">
    <property type="term" value="P:cell septum assembly"/>
    <property type="evidence" value="ECO:0007669"/>
    <property type="project" value="InterPro"/>
</dbReference>
<feature type="coiled-coil region" evidence="2">
    <location>
        <begin position="5"/>
        <end position="53"/>
    </location>
</feature>
<reference evidence="3 4" key="1">
    <citation type="submission" date="2020-08" db="EMBL/GenBank/DDBJ databases">
        <title>Genomic Encyclopedia of Type Strains, Phase IV (KMG-IV): sequencing the most valuable type-strain genomes for metagenomic binning, comparative biology and taxonomic classification.</title>
        <authorList>
            <person name="Goeker M."/>
        </authorList>
    </citation>
    <scope>NUCLEOTIDE SEQUENCE [LARGE SCALE GENOMIC DNA]</scope>
    <source>
        <strain evidence="3 4">DSM 106739</strain>
    </source>
</reference>
<keyword evidence="1 2" id="KW-0175">Coiled coil</keyword>
<keyword evidence="4" id="KW-1185">Reference proteome</keyword>
<organism evidence="3 4">
    <name type="scientific">Niveibacterium umoris</name>
    <dbReference type="NCBI Taxonomy" id="1193620"/>
    <lineage>
        <taxon>Bacteria</taxon>
        <taxon>Pseudomonadati</taxon>
        <taxon>Pseudomonadota</taxon>
        <taxon>Betaproteobacteria</taxon>
        <taxon>Rhodocyclales</taxon>
        <taxon>Rhodocyclaceae</taxon>
        <taxon>Niveibacterium</taxon>
    </lineage>
</organism>
<dbReference type="RefSeq" id="WP_183636281.1">
    <property type="nucleotide sequence ID" value="NZ_BAABLE010000005.1"/>
</dbReference>
<dbReference type="AlphaFoldDB" id="A0A840BS62"/>
<dbReference type="Proteomes" id="UP000561045">
    <property type="component" value="Unassembled WGS sequence"/>
</dbReference>
<gene>
    <name evidence="3" type="ORF">GGR36_003704</name>
</gene>
<dbReference type="InterPro" id="IPR009252">
    <property type="entry name" value="Cell_div_ZapB"/>
</dbReference>
<evidence type="ECO:0000256" key="2">
    <source>
        <dbReference type="SAM" id="Coils"/>
    </source>
</evidence>
<accession>A0A840BS62</accession>
<evidence type="ECO:0000313" key="4">
    <source>
        <dbReference type="Proteomes" id="UP000561045"/>
    </source>
</evidence>
<name>A0A840BS62_9RHOO</name>
<dbReference type="EMBL" id="JACIET010000002">
    <property type="protein sequence ID" value="MBB4014358.1"/>
    <property type="molecule type" value="Genomic_DNA"/>
</dbReference>
<dbReference type="Pfam" id="PF06005">
    <property type="entry name" value="ZapB"/>
    <property type="match status" value="1"/>
</dbReference>
<dbReference type="Gene3D" id="1.20.5.340">
    <property type="match status" value="1"/>
</dbReference>
<sequence length="67" mass="7477">MEQELSALEQKLDALVQQVKALRGENVSLRERVATLEADNQRLKSKVDIATARIESVLAMIPDSVEQ</sequence>
<evidence type="ECO:0000313" key="3">
    <source>
        <dbReference type="EMBL" id="MBB4014358.1"/>
    </source>
</evidence>
<proteinExistence type="predicted"/>